<keyword evidence="7 10" id="KW-0256">Endoplasmic reticulum</keyword>
<feature type="transmembrane region" description="Helical" evidence="10">
    <location>
        <begin position="203"/>
        <end position="226"/>
    </location>
</feature>
<keyword evidence="9 10" id="KW-0472">Membrane</keyword>
<comment type="subcellular location">
    <subcellularLocation>
        <location evidence="1 10">Endoplasmic reticulum membrane</location>
        <topology evidence="1 10">Multi-pass membrane protein</topology>
    </subcellularLocation>
</comment>
<evidence type="ECO:0000256" key="5">
    <source>
        <dbReference type="ARBA" id="ARBA00022679"/>
    </source>
</evidence>
<dbReference type="Pfam" id="PF03155">
    <property type="entry name" value="Alg6_Alg8"/>
    <property type="match status" value="1"/>
</dbReference>
<keyword evidence="8 10" id="KW-1133">Transmembrane helix</keyword>
<dbReference type="GO" id="GO:0006487">
    <property type="term" value="P:protein N-linked glycosylation"/>
    <property type="evidence" value="ECO:0007669"/>
    <property type="project" value="TreeGrafter"/>
</dbReference>
<keyword evidence="6 10" id="KW-0812">Transmembrane</keyword>
<sequence>MSAGEKSVLRETPVEQGGKASLLAPGVDGTLLRTFLLITCVKVLLIPTYHSTDFEVHRNWLAITHSLPLREWYVNSLSPWTLDYPPLFAWFEYCLSQVAVLFDPEMVRVENLNYASLATIYFQRGTVIFTDVVLAYGAREASRTFCKSASSCAAFIFLSLCNAGLLIVDHIHFQYNGFLLGVLLISLANVSRIGEQTSVLRGAAWFAVLLNLKHLYLYVAPAYTIWLLKSYCLNSNKFFRRLFTLGFIVLTILAVSFGPFSAQLPQAIIFLTCKCPFIVISRLFPFKRGLVHSYWAANAWALYIAVEKILSVIWKNLGWLRDAKSAVMTGGLVQEQSFLILPTPTPVVTFLLIFVAMVPALWCLLFKKAYMNSKCFVRCVIICALSSFMLGWHVHEKAILTAIIPLCILAVTDAGDARIFIILSNAGYTALLPLLYPANLFLLKLLLSLAHVLSSILVLTNQHGEPLLRLHEKLYLIPLPLITIYEVVLHKSLFGEKLPFLPLAFTSVYCAIGITYCWLSYYYMYLRHSNDVEAAESKLKRRSKDKLS</sequence>
<comment type="pathway">
    <text evidence="2 10">Protein modification; protein glycosylation.</text>
</comment>
<keyword evidence="12" id="KW-1185">Reference proteome</keyword>
<evidence type="ECO:0000256" key="2">
    <source>
        <dbReference type="ARBA" id="ARBA00004922"/>
    </source>
</evidence>
<evidence type="ECO:0000256" key="8">
    <source>
        <dbReference type="ARBA" id="ARBA00022989"/>
    </source>
</evidence>
<evidence type="ECO:0000256" key="6">
    <source>
        <dbReference type="ARBA" id="ARBA00022692"/>
    </source>
</evidence>
<dbReference type="UniPathway" id="UPA00378"/>
<feature type="transmembrane region" description="Helical" evidence="10">
    <location>
        <begin position="148"/>
        <end position="168"/>
    </location>
</feature>
<keyword evidence="4 10" id="KW-0328">Glycosyltransferase</keyword>
<gene>
    <name evidence="11" type="ORF">X777_11920</name>
</gene>
<keyword evidence="5 10" id="KW-0808">Transferase</keyword>
<evidence type="ECO:0000256" key="3">
    <source>
        <dbReference type="ARBA" id="ARBA00008715"/>
    </source>
</evidence>
<organism evidence="11 12">
    <name type="scientific">Ooceraea biroi</name>
    <name type="common">Clonal raider ant</name>
    <name type="synonym">Cerapachys biroi</name>
    <dbReference type="NCBI Taxonomy" id="2015173"/>
    <lineage>
        <taxon>Eukaryota</taxon>
        <taxon>Metazoa</taxon>
        <taxon>Ecdysozoa</taxon>
        <taxon>Arthropoda</taxon>
        <taxon>Hexapoda</taxon>
        <taxon>Insecta</taxon>
        <taxon>Pterygota</taxon>
        <taxon>Neoptera</taxon>
        <taxon>Endopterygota</taxon>
        <taxon>Hymenoptera</taxon>
        <taxon>Apocrita</taxon>
        <taxon>Aculeata</taxon>
        <taxon>Formicoidea</taxon>
        <taxon>Formicidae</taxon>
        <taxon>Dorylinae</taxon>
        <taxon>Ooceraea</taxon>
    </lineage>
</organism>
<dbReference type="PANTHER" id="PTHR12413">
    <property type="entry name" value="DOLICHYL GLYCOSYLTRANSFERASE"/>
    <property type="match status" value="1"/>
</dbReference>
<dbReference type="GO" id="GO:0042283">
    <property type="term" value="F:dolichyl pyrophosphate Glc1Man9GlcNAc2 alpha-1,3-glucosyltransferase activity"/>
    <property type="evidence" value="ECO:0007669"/>
    <property type="project" value="TreeGrafter"/>
</dbReference>
<dbReference type="GO" id="GO:0005789">
    <property type="term" value="C:endoplasmic reticulum membrane"/>
    <property type="evidence" value="ECO:0007669"/>
    <property type="project" value="UniProtKB-SubCell"/>
</dbReference>
<feature type="transmembrane region" description="Helical" evidence="10">
    <location>
        <begin position="500"/>
        <end position="519"/>
    </location>
</feature>
<name>A0A026W076_OOCBI</name>
<feature type="transmembrane region" description="Helical" evidence="10">
    <location>
        <begin position="264"/>
        <end position="284"/>
    </location>
</feature>
<evidence type="ECO:0000256" key="10">
    <source>
        <dbReference type="RuleBase" id="RU363110"/>
    </source>
</evidence>
<dbReference type="STRING" id="2015173.A0A026W076"/>
<evidence type="ECO:0000313" key="11">
    <source>
        <dbReference type="EMBL" id="EZA49422.1"/>
    </source>
</evidence>
<evidence type="ECO:0000256" key="4">
    <source>
        <dbReference type="ARBA" id="ARBA00022676"/>
    </source>
</evidence>
<feature type="transmembrane region" description="Helical" evidence="10">
    <location>
        <begin position="375"/>
        <end position="392"/>
    </location>
</feature>
<dbReference type="EMBL" id="KK107519">
    <property type="protein sequence ID" value="EZA49422.1"/>
    <property type="molecule type" value="Genomic_DNA"/>
</dbReference>
<dbReference type="InterPro" id="IPR004856">
    <property type="entry name" value="Glyco_trans_ALG6/ALG8"/>
</dbReference>
<accession>A0A026W076</accession>
<dbReference type="EC" id="2.4.1.-" evidence="10"/>
<proteinExistence type="inferred from homology"/>
<reference evidence="11 12" key="1">
    <citation type="journal article" date="2014" name="Curr. Biol.">
        <title>The genome of the clonal raider ant Cerapachys biroi.</title>
        <authorList>
            <person name="Oxley P.R."/>
            <person name="Ji L."/>
            <person name="Fetter-Pruneda I."/>
            <person name="McKenzie S.K."/>
            <person name="Li C."/>
            <person name="Hu H."/>
            <person name="Zhang G."/>
            <person name="Kronauer D.J."/>
        </authorList>
    </citation>
    <scope>NUCLEOTIDE SEQUENCE [LARGE SCALE GENOMIC DNA]</scope>
</reference>
<evidence type="ECO:0000313" key="12">
    <source>
        <dbReference type="Proteomes" id="UP000053097"/>
    </source>
</evidence>
<evidence type="ECO:0000256" key="1">
    <source>
        <dbReference type="ARBA" id="ARBA00004477"/>
    </source>
</evidence>
<evidence type="ECO:0000256" key="9">
    <source>
        <dbReference type="ARBA" id="ARBA00023136"/>
    </source>
</evidence>
<comment type="similarity">
    <text evidence="3 10">Belongs to the ALG6/ALG8 glucosyltransferase family.</text>
</comment>
<feature type="transmembrane region" description="Helical" evidence="10">
    <location>
        <begin position="347"/>
        <end position="366"/>
    </location>
</feature>
<dbReference type="OrthoDB" id="1689333at2759"/>
<dbReference type="PANTHER" id="PTHR12413:SF2">
    <property type="entry name" value="DOLICHYL PYROPHOSPHATE GLC1MAN9GLCNAC2 ALPHA-1,3-GLUCOSYLTRANSFERASE-RELATED"/>
    <property type="match status" value="1"/>
</dbReference>
<dbReference type="AlphaFoldDB" id="A0A026W076"/>
<protein>
    <recommendedName>
        <fullName evidence="10">Alpha-1,3-glucosyltransferase</fullName>
        <ecNumber evidence="10">2.4.1.-</ecNumber>
    </recommendedName>
</protein>
<dbReference type="Proteomes" id="UP000053097">
    <property type="component" value="Unassembled WGS sequence"/>
</dbReference>
<dbReference type="OMA" id="YHSTDFD"/>
<feature type="transmembrane region" description="Helical" evidence="10">
    <location>
        <begin position="238"/>
        <end position="258"/>
    </location>
</feature>
<evidence type="ECO:0000256" key="7">
    <source>
        <dbReference type="ARBA" id="ARBA00022824"/>
    </source>
</evidence>
<feature type="transmembrane region" description="Helical" evidence="10">
    <location>
        <begin position="175"/>
        <end position="191"/>
    </location>
</feature>
<feature type="transmembrane region" description="Helical" evidence="10">
    <location>
        <begin position="398"/>
        <end position="414"/>
    </location>
</feature>